<dbReference type="AlphaFoldDB" id="A0A6V7QZG0"/>
<reference evidence="1" key="1">
    <citation type="submission" date="2020-07" db="EMBL/GenBank/DDBJ databases">
        <authorList>
            <person name="Lin J."/>
        </authorList>
    </citation>
    <scope>NUCLEOTIDE SEQUENCE</scope>
</reference>
<organism evidence="1">
    <name type="scientific">Ananas comosus var. bracteatus</name>
    <name type="common">red pineapple</name>
    <dbReference type="NCBI Taxonomy" id="296719"/>
    <lineage>
        <taxon>Eukaryota</taxon>
        <taxon>Viridiplantae</taxon>
        <taxon>Streptophyta</taxon>
        <taxon>Embryophyta</taxon>
        <taxon>Tracheophyta</taxon>
        <taxon>Spermatophyta</taxon>
        <taxon>Magnoliopsida</taxon>
        <taxon>Liliopsida</taxon>
        <taxon>Poales</taxon>
        <taxon>Bromeliaceae</taxon>
        <taxon>Bromelioideae</taxon>
        <taxon>Ananas</taxon>
    </lineage>
</organism>
<dbReference type="EMBL" id="CAJEUB010000078">
    <property type="protein sequence ID" value="CAD1848305.1"/>
    <property type="molecule type" value="Genomic_DNA"/>
</dbReference>
<name>A0A6V7QZG0_ANACO</name>
<evidence type="ECO:0000313" key="1">
    <source>
        <dbReference type="EMBL" id="CAD1848305.1"/>
    </source>
</evidence>
<sequence length="130" mass="14538">MLSGNALWMLTCCGKLVSPTARTACNHFSLLLRWVMMQKKERLAAKKLELGLPSGKVESISLACRNLRSSCFYFISLCITEQQLIPIFHNYTMQAQVLSSYVFIAANIILHSEVGLSKVLMAVSMSECQM</sequence>
<gene>
    <name evidence="1" type="ORF">CB5_LOCUS31516</name>
</gene>
<protein>
    <submittedName>
        <fullName evidence="1">Uncharacterized protein</fullName>
    </submittedName>
</protein>
<accession>A0A6V7QZG0</accession>
<proteinExistence type="predicted"/>